<gene>
    <name evidence="7" type="ORF">GXW74_04165</name>
</gene>
<dbReference type="GO" id="GO:0008483">
    <property type="term" value="F:transaminase activity"/>
    <property type="evidence" value="ECO:0007669"/>
    <property type="project" value="UniProtKB-KW"/>
</dbReference>
<dbReference type="EMBL" id="JAAEDL010000003">
    <property type="protein sequence ID" value="MBR0679667.1"/>
    <property type="molecule type" value="Genomic_DNA"/>
</dbReference>
<dbReference type="InterPro" id="IPR051446">
    <property type="entry name" value="HTH_trans_reg/aminotransferase"/>
</dbReference>
<dbReference type="RefSeq" id="WP_211845027.1">
    <property type="nucleotide sequence ID" value="NZ_JAAEDL010000003.1"/>
</dbReference>
<keyword evidence="7" id="KW-0808">Transferase</keyword>
<dbReference type="Pfam" id="PF00392">
    <property type="entry name" value="GntR"/>
    <property type="match status" value="1"/>
</dbReference>
<dbReference type="InterPro" id="IPR004839">
    <property type="entry name" value="Aminotransferase_I/II_large"/>
</dbReference>
<evidence type="ECO:0000256" key="1">
    <source>
        <dbReference type="ARBA" id="ARBA00005384"/>
    </source>
</evidence>
<dbReference type="PANTHER" id="PTHR46577">
    <property type="entry name" value="HTH-TYPE TRANSCRIPTIONAL REGULATORY PROTEIN GABR"/>
    <property type="match status" value="1"/>
</dbReference>
<dbReference type="GO" id="GO:0003700">
    <property type="term" value="F:DNA-binding transcription factor activity"/>
    <property type="evidence" value="ECO:0007669"/>
    <property type="project" value="InterPro"/>
</dbReference>
<dbReference type="InterPro" id="IPR015422">
    <property type="entry name" value="PyrdxlP-dep_Trfase_small"/>
</dbReference>
<dbReference type="Gene3D" id="3.40.640.10">
    <property type="entry name" value="Type I PLP-dependent aspartate aminotransferase-like (Major domain)"/>
    <property type="match status" value="1"/>
</dbReference>
<evidence type="ECO:0000259" key="6">
    <source>
        <dbReference type="PROSITE" id="PS50949"/>
    </source>
</evidence>
<dbReference type="Gene3D" id="1.10.10.10">
    <property type="entry name" value="Winged helix-like DNA-binding domain superfamily/Winged helix DNA-binding domain"/>
    <property type="match status" value="1"/>
</dbReference>
<dbReference type="Gene3D" id="3.90.1150.10">
    <property type="entry name" value="Aspartate Aminotransferase, domain 1"/>
    <property type="match status" value="1"/>
</dbReference>
<dbReference type="SMART" id="SM00345">
    <property type="entry name" value="HTH_GNTR"/>
    <property type="match status" value="1"/>
</dbReference>
<accession>A0A9X9X7I1</accession>
<keyword evidence="3" id="KW-0805">Transcription regulation</keyword>
<dbReference type="PANTHER" id="PTHR46577:SF1">
    <property type="entry name" value="HTH-TYPE TRANSCRIPTIONAL REGULATORY PROTEIN GABR"/>
    <property type="match status" value="1"/>
</dbReference>
<dbReference type="InterPro" id="IPR000524">
    <property type="entry name" value="Tscrpt_reg_HTH_GntR"/>
</dbReference>
<dbReference type="CDD" id="cd00609">
    <property type="entry name" value="AAT_like"/>
    <property type="match status" value="1"/>
</dbReference>
<dbReference type="AlphaFoldDB" id="A0A9X9X7I1"/>
<dbReference type="InterPro" id="IPR036388">
    <property type="entry name" value="WH-like_DNA-bd_sf"/>
</dbReference>
<evidence type="ECO:0000256" key="5">
    <source>
        <dbReference type="ARBA" id="ARBA00023163"/>
    </source>
</evidence>
<dbReference type="GO" id="GO:0003677">
    <property type="term" value="F:DNA binding"/>
    <property type="evidence" value="ECO:0007669"/>
    <property type="project" value="UniProtKB-KW"/>
</dbReference>
<reference evidence="7" key="2">
    <citation type="journal article" date="2021" name="Syst. Appl. Microbiol.">
        <title>Roseomonas hellenica sp. nov., isolated from roots of wild-growing Alkanna tinctoria.</title>
        <authorList>
            <person name="Rat A."/>
            <person name="Naranjo H.D."/>
            <person name="Lebbe L."/>
            <person name="Cnockaert M."/>
            <person name="Krigas N."/>
            <person name="Grigoriadou K."/>
            <person name="Maloupa E."/>
            <person name="Willems A."/>
        </authorList>
    </citation>
    <scope>NUCLEOTIDE SEQUENCE</scope>
    <source>
        <strain evidence="7">LMG 31228</strain>
    </source>
</reference>
<dbReference type="InterPro" id="IPR015421">
    <property type="entry name" value="PyrdxlP-dep_Trfase_major"/>
</dbReference>
<keyword evidence="8" id="KW-1185">Reference proteome</keyword>
<comment type="caution">
    <text evidence="7">The sequence shown here is derived from an EMBL/GenBank/DDBJ whole genome shotgun (WGS) entry which is preliminary data.</text>
</comment>
<evidence type="ECO:0000256" key="2">
    <source>
        <dbReference type="ARBA" id="ARBA00022898"/>
    </source>
</evidence>
<reference evidence="7" key="1">
    <citation type="submission" date="2020-01" db="EMBL/GenBank/DDBJ databases">
        <authorList>
            <person name="Rat A."/>
        </authorList>
    </citation>
    <scope>NUCLEOTIDE SEQUENCE</scope>
    <source>
        <strain evidence="7">LMG 31228</strain>
    </source>
</reference>
<sequence length="472" mass="49368">MTRTMNAPPWTRRIDDQEGPIYLAIAEAIGAAIAAGEIRGGERLPTHRALAEALGVDLTTVTRAYAEARRRGLLQATVGRGTFVRQETAVPSPRAGAQDGPVDLGMNLPPLPAELALPDLLQRGLARLLAGPDTADLLTYRTGAGATAERAAGATWLRPTLGEVAAERVLVSPGAQPALLAVLGAVAGAGETVLTDALTYPGIRGAAAQLGVRLLGVAGDAEGLLPEAVEAACRMGSRSKALYCVPTMHNPTAVTMTLARRRAIAEVARRHGLRVIEDDAYGLLPASPLPAIASLAPEICFHVATVSKVLSPALRVAYLAVPDARSAAQIAAVLRANVLMASPLLTGLMAAWVRDGTAGTILAAIRRECVARQRIARDILEAGSFDAHPEGLHLWLRLPERWDRLHFAAHLRRQGLAVVPSDAFAVDPSAPPVGAVRLSLGAAPSREALRGALRSVAEALRSEAALPFAEVV</sequence>
<evidence type="ECO:0000256" key="4">
    <source>
        <dbReference type="ARBA" id="ARBA00023125"/>
    </source>
</evidence>
<comment type="similarity">
    <text evidence="1">In the C-terminal section; belongs to the class-I pyridoxal-phosphate-dependent aminotransferase family.</text>
</comment>
<keyword evidence="2" id="KW-0663">Pyridoxal phosphate</keyword>
<dbReference type="GO" id="GO:0030170">
    <property type="term" value="F:pyridoxal phosphate binding"/>
    <property type="evidence" value="ECO:0007669"/>
    <property type="project" value="InterPro"/>
</dbReference>
<dbReference type="InterPro" id="IPR015424">
    <property type="entry name" value="PyrdxlP-dep_Trfase"/>
</dbReference>
<evidence type="ECO:0000256" key="3">
    <source>
        <dbReference type="ARBA" id="ARBA00023015"/>
    </source>
</evidence>
<protein>
    <submittedName>
        <fullName evidence="7">PLP-dependent aminotransferase family protein</fullName>
    </submittedName>
</protein>
<keyword evidence="4" id="KW-0238">DNA-binding</keyword>
<dbReference type="SUPFAM" id="SSF53383">
    <property type="entry name" value="PLP-dependent transferases"/>
    <property type="match status" value="1"/>
</dbReference>
<keyword evidence="5" id="KW-0804">Transcription</keyword>
<dbReference type="SUPFAM" id="SSF46785">
    <property type="entry name" value="Winged helix' DNA-binding domain"/>
    <property type="match status" value="1"/>
</dbReference>
<name>A0A9X9X7I1_9PROT</name>
<organism evidence="7 8">
    <name type="scientific">Neoroseomonas eburnea</name>
    <dbReference type="NCBI Taxonomy" id="1346889"/>
    <lineage>
        <taxon>Bacteria</taxon>
        <taxon>Pseudomonadati</taxon>
        <taxon>Pseudomonadota</taxon>
        <taxon>Alphaproteobacteria</taxon>
        <taxon>Acetobacterales</taxon>
        <taxon>Acetobacteraceae</taxon>
        <taxon>Neoroseomonas</taxon>
    </lineage>
</organism>
<feature type="domain" description="HTH gntR-type" evidence="6">
    <location>
        <begin position="19"/>
        <end position="87"/>
    </location>
</feature>
<evidence type="ECO:0000313" key="7">
    <source>
        <dbReference type="EMBL" id="MBR0679667.1"/>
    </source>
</evidence>
<dbReference type="PROSITE" id="PS50949">
    <property type="entry name" value="HTH_GNTR"/>
    <property type="match status" value="1"/>
</dbReference>
<dbReference type="Proteomes" id="UP001138709">
    <property type="component" value="Unassembled WGS sequence"/>
</dbReference>
<dbReference type="Pfam" id="PF00155">
    <property type="entry name" value="Aminotran_1_2"/>
    <property type="match status" value="1"/>
</dbReference>
<proteinExistence type="inferred from homology"/>
<keyword evidence="7" id="KW-0032">Aminotransferase</keyword>
<dbReference type="InterPro" id="IPR036390">
    <property type="entry name" value="WH_DNA-bd_sf"/>
</dbReference>
<evidence type="ECO:0000313" key="8">
    <source>
        <dbReference type="Proteomes" id="UP001138709"/>
    </source>
</evidence>